<dbReference type="PROSITE" id="PS51108">
    <property type="entry name" value="PTS_EIID"/>
    <property type="match status" value="1"/>
</dbReference>
<keyword evidence="3" id="KW-1185">Reference proteome</keyword>
<dbReference type="EMBL" id="CP013213">
    <property type="protein sequence ID" value="AMC94413.1"/>
    <property type="molecule type" value="Genomic_DNA"/>
</dbReference>
<evidence type="ECO:0000256" key="1">
    <source>
        <dbReference type="SAM" id="Phobius"/>
    </source>
</evidence>
<feature type="transmembrane region" description="Helical" evidence="1">
    <location>
        <begin position="114"/>
        <end position="137"/>
    </location>
</feature>
<keyword evidence="1" id="KW-1133">Transmembrane helix</keyword>
<proteinExistence type="predicted"/>
<organism evidence="2 3">
    <name type="scientific">Erysipelothrix larvae</name>
    <dbReference type="NCBI Taxonomy" id="1514105"/>
    <lineage>
        <taxon>Bacteria</taxon>
        <taxon>Bacillati</taxon>
        <taxon>Bacillota</taxon>
        <taxon>Erysipelotrichia</taxon>
        <taxon>Erysipelotrichales</taxon>
        <taxon>Erysipelotrichaceae</taxon>
        <taxon>Erysipelothrix</taxon>
    </lineage>
</organism>
<dbReference type="InterPro" id="IPR004704">
    <property type="entry name" value="PTS_IID_man"/>
</dbReference>
<dbReference type="Pfam" id="PF03613">
    <property type="entry name" value="EIID-AGA"/>
    <property type="match status" value="1"/>
</dbReference>
<name>A0A120JTZ5_9FIRM</name>
<dbReference type="PANTHER" id="PTHR32502:SF26">
    <property type="entry name" value="PHOSPHOTRANSFERASE SYSTEM SUGAR-SPECIFIC EIID COMPONENT"/>
    <property type="match status" value="1"/>
</dbReference>
<dbReference type="InterPro" id="IPR050303">
    <property type="entry name" value="GatZ_KbaZ_carbometab"/>
</dbReference>
<dbReference type="PANTHER" id="PTHR32502">
    <property type="entry name" value="N-ACETYLGALACTOSAMINE PERMEASE II COMPONENT-RELATED"/>
    <property type="match status" value="1"/>
</dbReference>
<reference evidence="2 3" key="1">
    <citation type="submission" date="2015-10" db="EMBL/GenBank/DDBJ databases">
        <title>Erysipelothrix larvae sp. LV19 isolated from the larval gut of the rhinoceros beetle, Trypoxylus dichotomus.</title>
        <authorList>
            <person name="Lim S."/>
            <person name="Kim B.-C."/>
        </authorList>
    </citation>
    <scope>NUCLEOTIDE SEQUENCE [LARGE SCALE GENOMIC DNA]</scope>
    <source>
        <strain evidence="2 3">LV19</strain>
    </source>
</reference>
<evidence type="ECO:0000313" key="2">
    <source>
        <dbReference type="EMBL" id="AMC94413.1"/>
    </source>
</evidence>
<dbReference type="Proteomes" id="UP000063781">
    <property type="component" value="Chromosome"/>
</dbReference>
<keyword evidence="1" id="KW-0472">Membrane</keyword>
<feature type="transmembrane region" description="Helical" evidence="1">
    <location>
        <begin position="191"/>
        <end position="209"/>
    </location>
</feature>
<evidence type="ECO:0000313" key="3">
    <source>
        <dbReference type="Proteomes" id="UP000063781"/>
    </source>
</evidence>
<feature type="transmembrane region" description="Helical" evidence="1">
    <location>
        <begin position="258"/>
        <end position="281"/>
    </location>
</feature>
<accession>A0A120JTZ5</accession>
<feature type="transmembrane region" description="Helical" evidence="1">
    <location>
        <begin position="229"/>
        <end position="246"/>
    </location>
</feature>
<gene>
    <name evidence="2" type="ORF">AOC36_10645</name>
</gene>
<dbReference type="GO" id="GO:0009401">
    <property type="term" value="P:phosphoenolpyruvate-dependent sugar phosphotransferase system"/>
    <property type="evidence" value="ECO:0007669"/>
    <property type="project" value="InterPro"/>
</dbReference>
<dbReference type="STRING" id="1514105.AOC36_10645"/>
<dbReference type="GO" id="GO:0005886">
    <property type="term" value="C:plasma membrane"/>
    <property type="evidence" value="ECO:0007669"/>
    <property type="project" value="TreeGrafter"/>
</dbReference>
<dbReference type="KEGG" id="erl:AOC36_10645"/>
<feature type="transmembrane region" description="Helical" evidence="1">
    <location>
        <begin position="143"/>
        <end position="163"/>
    </location>
</feature>
<protein>
    <submittedName>
        <fullName evidence="2">PTS mannose transporter subunit IID</fullName>
    </submittedName>
</protein>
<keyword evidence="1" id="KW-0812">Transmembrane</keyword>
<dbReference type="AlphaFoldDB" id="A0A120JTZ5"/>
<sequence length="282" mass="31094">MRRLKSMANQHNKLTKSDINKVYVRNLFGLQLGWNYGKMQGLGYAYVIMPALKRLYGDDPEAMKKALDMHLAYFNTTPAMSHLIIGADMAIEEEMGMESEEVVRGLKAGLMGPFAGVGDTLFIAIYRAIIFSIASYMALDGNAFGLVIPLIGVIAVMFVRYRFTYLGYEQGRKIATEFGNKLRSLTEGASILGLTVVGGLVASVITYKIDLTFNVGEVSMVVSEMLDKIMPGLIPVLIVFMSYKLLDKEKMTSTKLIFVLIGLGMVLGNLQNILNIIVGIFS</sequence>